<gene>
    <name evidence="8" type="ORF">OR16_42261</name>
</gene>
<feature type="compositionally biased region" description="Basic and acidic residues" evidence="5">
    <location>
        <begin position="71"/>
        <end position="85"/>
    </location>
</feature>
<dbReference type="Gene3D" id="3.40.1350.120">
    <property type="match status" value="1"/>
</dbReference>
<evidence type="ECO:0000256" key="5">
    <source>
        <dbReference type="SAM" id="MobiDB-lite"/>
    </source>
</evidence>
<dbReference type="Pfam" id="PF18451">
    <property type="entry name" value="CdiA_C"/>
    <property type="match status" value="1"/>
</dbReference>
<feature type="region of interest" description="Disordered" evidence="5">
    <location>
        <begin position="315"/>
        <end position="335"/>
    </location>
</feature>
<dbReference type="PATRIC" id="fig|1127483.3.peg.8337"/>
<feature type="compositionally biased region" description="Polar residues" evidence="5">
    <location>
        <begin position="315"/>
        <end position="327"/>
    </location>
</feature>
<feature type="region of interest" description="Disordered" evidence="5">
    <location>
        <begin position="61"/>
        <end position="88"/>
    </location>
</feature>
<evidence type="ECO:0000256" key="2">
    <source>
        <dbReference type="ARBA" id="ARBA00022656"/>
    </source>
</evidence>
<evidence type="ECO:0000256" key="1">
    <source>
        <dbReference type="ARBA" id="ARBA00004219"/>
    </source>
</evidence>
<dbReference type="Pfam" id="PF04829">
    <property type="entry name" value="PT-VENN"/>
    <property type="match status" value="1"/>
</dbReference>
<name>H1SIW8_9BURK</name>
<dbReference type="CDD" id="cd20727">
    <property type="entry name" value="CDI_toxin_Bp_tRNase-like"/>
    <property type="match status" value="1"/>
</dbReference>
<evidence type="ECO:0000259" key="7">
    <source>
        <dbReference type="Pfam" id="PF18451"/>
    </source>
</evidence>
<feature type="non-terminal residue" evidence="8">
    <location>
        <position position="1"/>
    </location>
</feature>
<evidence type="ECO:0000259" key="6">
    <source>
        <dbReference type="Pfam" id="PF04829"/>
    </source>
</evidence>
<comment type="caution">
    <text evidence="8">The sequence shown here is derived from an EMBL/GenBank/DDBJ whole genome shotgun (WGS) entry which is preliminary data.</text>
</comment>
<keyword evidence="4" id="KW-0843">Virulence</keyword>
<comment type="subcellular location">
    <subcellularLocation>
        <location evidence="1">Target cell</location>
        <location evidence="1">Target cell cytoplasm</location>
    </subcellularLocation>
</comment>
<dbReference type="EMBL" id="AHJE01000293">
    <property type="protein sequence ID" value="EHP37535.1"/>
    <property type="molecule type" value="Genomic_DNA"/>
</dbReference>
<feature type="domain" description="VENN motif-containing" evidence="6">
    <location>
        <begin position="190"/>
        <end position="236"/>
    </location>
</feature>
<organism evidence="8 9">
    <name type="scientific">Cupriavidus basilensis OR16</name>
    <dbReference type="NCBI Taxonomy" id="1127483"/>
    <lineage>
        <taxon>Bacteria</taxon>
        <taxon>Pseudomonadati</taxon>
        <taxon>Pseudomonadota</taxon>
        <taxon>Betaproteobacteria</taxon>
        <taxon>Burkholderiales</taxon>
        <taxon>Burkholderiaceae</taxon>
        <taxon>Cupriavidus</taxon>
    </lineage>
</organism>
<sequence>RLATLNRDVFTGQDGANALKPIFNEKEIKAGFEIVGALQRETGAFLNNRAKEAEAAKKAAEAVAKDPSATPERRAEAQQRADDAAKWGQGGSYRQVMTALTAAAGGNVTGSAGQFAQGAAVGYIQGLAAGQVKAMADSLGKGTPEAESARAALHAIVGCAGAALASQACGAGAMGAAASSVLGSLLAPTDKMSAQEKQARENLVQSLVAGVAGASGVNATTATNAATFEVENNQLAAPAPMPPMWTPALVQKPFQTPGKLADKNEATLTGTPDQSEKHTTAPLANPITSVVAEIISLPANVVHGLGLIFNSGDNGSPQSTAANSGKVSVQPGATPDANELRAGQGLANLGYDVAHQATASSQGVSGVRTADLSVSGVGQIDVYTPENLAPSNIVKNIEKKAGQGNGVIVQADLSHEDMASIAARTWGKSNTQNINTILFQNSNGSFVRFDRPKNGG</sequence>
<dbReference type="InterPro" id="IPR006914">
    <property type="entry name" value="VENN_dom"/>
</dbReference>
<feature type="region of interest" description="Disordered" evidence="5">
    <location>
        <begin position="260"/>
        <end position="280"/>
    </location>
</feature>
<dbReference type="AlphaFoldDB" id="H1SIW8"/>
<reference evidence="8 9" key="1">
    <citation type="journal article" date="2012" name="J. Bacteriol.">
        <title>De Novo Genome Project of Cupriavidus basilensis OR16.</title>
        <authorList>
            <person name="Cserhati M."/>
            <person name="Kriszt B."/>
            <person name="Szoboszlay S."/>
            <person name="Toth A."/>
            <person name="Szabo I."/>
            <person name="Tancsics A."/>
            <person name="Nagy I."/>
            <person name="Horvath B."/>
            <person name="Nagy I."/>
            <person name="Kukolya J."/>
        </authorList>
    </citation>
    <scope>NUCLEOTIDE SEQUENCE [LARGE SCALE GENOMIC DNA]</scope>
    <source>
        <strain evidence="8 9">OR16</strain>
    </source>
</reference>
<evidence type="ECO:0000256" key="4">
    <source>
        <dbReference type="ARBA" id="ARBA00023026"/>
    </source>
</evidence>
<keyword evidence="2" id="KW-0800">Toxin</keyword>
<protein>
    <submittedName>
        <fullName evidence="8">Filamentous hemagglutinin family outer membrane protein</fullName>
    </submittedName>
</protein>
<proteinExistence type="predicted"/>
<dbReference type="InterPro" id="IPR040559">
    <property type="entry name" value="CdiA_C"/>
</dbReference>
<evidence type="ECO:0000313" key="8">
    <source>
        <dbReference type="EMBL" id="EHP37535.1"/>
    </source>
</evidence>
<evidence type="ECO:0000256" key="3">
    <source>
        <dbReference type="ARBA" id="ARBA00022913"/>
    </source>
</evidence>
<dbReference type="Proteomes" id="UP000005808">
    <property type="component" value="Unassembled WGS sequence"/>
</dbReference>
<dbReference type="GO" id="GO:0090729">
    <property type="term" value="F:toxin activity"/>
    <property type="evidence" value="ECO:0007669"/>
    <property type="project" value="UniProtKB-KW"/>
</dbReference>
<dbReference type="RefSeq" id="WP_006164919.1">
    <property type="nucleotide sequence ID" value="NZ_AHJE01000293.1"/>
</dbReference>
<feature type="domain" description="tRNA nuclease CdiA C-terminal" evidence="7">
    <location>
        <begin position="368"/>
        <end position="445"/>
    </location>
</feature>
<evidence type="ECO:0000313" key="9">
    <source>
        <dbReference type="Proteomes" id="UP000005808"/>
    </source>
</evidence>
<accession>H1SIW8</accession>
<keyword evidence="3" id="KW-1266">Target cell cytoplasm</keyword>